<sequence length="346" mass="40642">MEWKTHYERIVGGTEEEKDMAFNKLQDLFDERIKEFSKYELKKTPEDLEILKKSETIVNNIVARYGGRPKALPIDNIYILKPGSILTITGGRFSGGIHRPIRLKIGVEKGESKLLFASTFGHELFHLKSYKSARIDKLPVGLHVYRSGLSMYKYDRKNSNEGKIEEKEYFAMLEEAIISECTIKFIEEISKDPILKEEAEAIRKFKDWIVAYYLRIGTSREEKVREFERELKYITDPQSKVEKVLAFSTDEEKRQEYATKMLNELFKERELEEMERYKERKNLYELLDKLVVSSNGKFKSRDEVFKEFAEANFSGNYLHLARIIESILGKGSFRKLAEEFSETRKI</sequence>
<accession>A0A1F6WZX5</accession>
<dbReference type="Proteomes" id="UP000177001">
    <property type="component" value="Unassembled WGS sequence"/>
</dbReference>
<evidence type="ECO:0000313" key="2">
    <source>
        <dbReference type="Proteomes" id="UP000177001"/>
    </source>
</evidence>
<evidence type="ECO:0000313" key="1">
    <source>
        <dbReference type="EMBL" id="OGI87304.1"/>
    </source>
</evidence>
<proteinExistence type="predicted"/>
<dbReference type="EMBL" id="MFUR01000003">
    <property type="protein sequence ID" value="OGI87304.1"/>
    <property type="molecule type" value="Genomic_DNA"/>
</dbReference>
<comment type="caution">
    <text evidence="1">The sequence shown here is derived from an EMBL/GenBank/DDBJ whole genome shotgun (WGS) entry which is preliminary data.</text>
</comment>
<reference evidence="1 2" key="1">
    <citation type="journal article" date="2016" name="Nat. Commun.">
        <title>Thousands of microbial genomes shed light on interconnected biogeochemical processes in an aquifer system.</title>
        <authorList>
            <person name="Anantharaman K."/>
            <person name="Brown C.T."/>
            <person name="Hug L.A."/>
            <person name="Sharon I."/>
            <person name="Castelle C.J."/>
            <person name="Probst A.J."/>
            <person name="Thomas B.C."/>
            <person name="Singh A."/>
            <person name="Wilkins M.J."/>
            <person name="Karaoz U."/>
            <person name="Brodie E.L."/>
            <person name="Williams K.H."/>
            <person name="Hubbard S.S."/>
            <person name="Banfield J.F."/>
        </authorList>
    </citation>
    <scope>NUCLEOTIDE SEQUENCE [LARGE SCALE GENOMIC DNA]</scope>
</reference>
<dbReference type="AlphaFoldDB" id="A0A1F6WZX5"/>
<protein>
    <submittedName>
        <fullName evidence="1">Uncharacterized protein</fullName>
    </submittedName>
</protein>
<organism evidence="1 2">
    <name type="scientific">Candidatus Nomurabacteria bacterium RIFCSPLOWO2_01_FULL_36_16</name>
    <dbReference type="NCBI Taxonomy" id="1801767"/>
    <lineage>
        <taxon>Bacteria</taxon>
        <taxon>Candidatus Nomuraibacteriota</taxon>
    </lineage>
</organism>
<gene>
    <name evidence="1" type="ORF">A3A91_02295</name>
</gene>
<name>A0A1F6WZX5_9BACT</name>